<evidence type="ECO:0000313" key="3">
    <source>
        <dbReference type="Proteomes" id="UP000028999"/>
    </source>
</evidence>
<gene>
    <name evidence="2" type="primary">BnaAnng10880D</name>
    <name evidence="2" type="ORF">GSBRNA2T00003977001</name>
</gene>
<feature type="compositionally biased region" description="Basic and acidic residues" evidence="1">
    <location>
        <begin position="57"/>
        <end position="68"/>
    </location>
</feature>
<dbReference type="PaxDb" id="3708-A0A078IRC3"/>
<evidence type="ECO:0000313" key="2">
    <source>
        <dbReference type="EMBL" id="CDY51648.1"/>
    </source>
</evidence>
<dbReference type="Proteomes" id="UP000028999">
    <property type="component" value="Unassembled WGS sequence"/>
</dbReference>
<proteinExistence type="predicted"/>
<organism evidence="2 3">
    <name type="scientific">Brassica napus</name>
    <name type="common">Rape</name>
    <dbReference type="NCBI Taxonomy" id="3708"/>
    <lineage>
        <taxon>Eukaryota</taxon>
        <taxon>Viridiplantae</taxon>
        <taxon>Streptophyta</taxon>
        <taxon>Embryophyta</taxon>
        <taxon>Tracheophyta</taxon>
        <taxon>Spermatophyta</taxon>
        <taxon>Magnoliopsida</taxon>
        <taxon>eudicotyledons</taxon>
        <taxon>Gunneridae</taxon>
        <taxon>Pentapetalae</taxon>
        <taxon>rosids</taxon>
        <taxon>malvids</taxon>
        <taxon>Brassicales</taxon>
        <taxon>Brassicaceae</taxon>
        <taxon>Brassiceae</taxon>
        <taxon>Brassica</taxon>
    </lineage>
</organism>
<dbReference type="EMBL" id="LK033016">
    <property type="protein sequence ID" value="CDY51648.1"/>
    <property type="molecule type" value="Genomic_DNA"/>
</dbReference>
<dbReference type="Gramene" id="CDY51648">
    <property type="protein sequence ID" value="CDY51648"/>
    <property type="gene ID" value="GSBRNA2T00003977001"/>
</dbReference>
<name>A0A078IRC3_BRANA</name>
<accession>A0A078IRC3</accession>
<dbReference type="STRING" id="3708.A0A078IRC3"/>
<feature type="region of interest" description="Disordered" evidence="1">
    <location>
        <begin position="42"/>
        <end position="68"/>
    </location>
</feature>
<dbReference type="AlphaFoldDB" id="A0A078IRC3"/>
<keyword evidence="3" id="KW-1185">Reference proteome</keyword>
<sequence length="68" mass="7479">MMLLRDEREAAPVCYRASPLSPVKLEEPEVEDLEVGLLQKSGETSKKSCCSGCCSGPKDKQTEDLQSF</sequence>
<protein>
    <submittedName>
        <fullName evidence="2">BnaAnng10880D protein</fullName>
    </submittedName>
</protein>
<reference evidence="2 3" key="1">
    <citation type="journal article" date="2014" name="Science">
        <title>Plant genetics. Early allopolyploid evolution in the post-Neolithic Brassica napus oilseed genome.</title>
        <authorList>
            <person name="Chalhoub B."/>
            <person name="Denoeud F."/>
            <person name="Liu S."/>
            <person name="Parkin I.A."/>
            <person name="Tang H."/>
            <person name="Wang X."/>
            <person name="Chiquet J."/>
            <person name="Belcram H."/>
            <person name="Tong C."/>
            <person name="Samans B."/>
            <person name="Correa M."/>
            <person name="Da Silva C."/>
            <person name="Just J."/>
            <person name="Falentin C."/>
            <person name="Koh C.S."/>
            <person name="Le Clainche I."/>
            <person name="Bernard M."/>
            <person name="Bento P."/>
            <person name="Noel B."/>
            <person name="Labadie K."/>
            <person name="Alberti A."/>
            <person name="Charles M."/>
            <person name="Arnaud D."/>
            <person name="Guo H."/>
            <person name="Daviaud C."/>
            <person name="Alamery S."/>
            <person name="Jabbari K."/>
            <person name="Zhao M."/>
            <person name="Edger P.P."/>
            <person name="Chelaifa H."/>
            <person name="Tack D."/>
            <person name="Lassalle G."/>
            <person name="Mestiri I."/>
            <person name="Schnel N."/>
            <person name="Le Paslier M.C."/>
            <person name="Fan G."/>
            <person name="Renault V."/>
            <person name="Bayer P.E."/>
            <person name="Golicz A.A."/>
            <person name="Manoli S."/>
            <person name="Lee T.H."/>
            <person name="Thi V.H."/>
            <person name="Chalabi S."/>
            <person name="Hu Q."/>
            <person name="Fan C."/>
            <person name="Tollenaere R."/>
            <person name="Lu Y."/>
            <person name="Battail C."/>
            <person name="Shen J."/>
            <person name="Sidebottom C.H."/>
            <person name="Wang X."/>
            <person name="Canaguier A."/>
            <person name="Chauveau A."/>
            <person name="Berard A."/>
            <person name="Deniot G."/>
            <person name="Guan M."/>
            <person name="Liu Z."/>
            <person name="Sun F."/>
            <person name="Lim Y.P."/>
            <person name="Lyons E."/>
            <person name="Town C.D."/>
            <person name="Bancroft I."/>
            <person name="Wang X."/>
            <person name="Meng J."/>
            <person name="Ma J."/>
            <person name="Pires J.C."/>
            <person name="King G.J."/>
            <person name="Brunel D."/>
            <person name="Delourme R."/>
            <person name="Renard M."/>
            <person name="Aury J.M."/>
            <person name="Adams K.L."/>
            <person name="Batley J."/>
            <person name="Snowdon R.J."/>
            <person name="Tost J."/>
            <person name="Edwards D."/>
            <person name="Zhou Y."/>
            <person name="Hua W."/>
            <person name="Sharpe A.G."/>
            <person name="Paterson A.H."/>
            <person name="Guan C."/>
            <person name="Wincker P."/>
        </authorList>
    </citation>
    <scope>NUCLEOTIDE SEQUENCE [LARGE SCALE GENOMIC DNA]</scope>
    <source>
        <strain evidence="3">cv. Darmor-bzh</strain>
    </source>
</reference>
<evidence type="ECO:0000256" key="1">
    <source>
        <dbReference type="SAM" id="MobiDB-lite"/>
    </source>
</evidence>